<dbReference type="PROSITE" id="PS00560">
    <property type="entry name" value="CARBOXYPEPT_SER_HIS"/>
    <property type="match status" value="2"/>
</dbReference>
<dbReference type="Pfam" id="PF00450">
    <property type="entry name" value="Peptidase_S10"/>
    <property type="match status" value="2"/>
</dbReference>
<evidence type="ECO:0000256" key="4">
    <source>
        <dbReference type="ARBA" id="ARBA00022801"/>
    </source>
</evidence>
<dbReference type="InterPro" id="IPR029058">
    <property type="entry name" value="AB_hydrolase_fold"/>
</dbReference>
<dbReference type="Gene3D" id="3.40.50.1820">
    <property type="entry name" value="alpha/beta hydrolase"/>
    <property type="match status" value="3"/>
</dbReference>
<dbReference type="PRINTS" id="PR00724">
    <property type="entry name" value="CRBOXYPTASEC"/>
</dbReference>
<dbReference type="PANTHER" id="PTHR11802">
    <property type="entry name" value="SERINE PROTEASE FAMILY S10 SERINE CARBOXYPEPTIDASE"/>
    <property type="match status" value="1"/>
</dbReference>
<protein>
    <recommendedName>
        <fullName evidence="5">Carboxypeptidase</fullName>
        <ecNumber evidence="5">3.4.16.-</ecNumber>
    </recommendedName>
</protein>
<keyword evidence="2 5" id="KW-0121">Carboxypeptidase</keyword>
<sequence>MMDKYNLHYMRQGRAKRDILTLDPPCTDSSKERSYLNRDVARNALHIPSFVQDWELCRTLHDNNIRGVLYNGDVDMACNFLGNQWDIEELEFEDLGPSYQWHVNGQIAGFVKRYELLDFVTVRGSGHMVPTDKPAEALHLIDSFVGNVIYLESPACVGFSYSDDGSCGVSDEEVAEMNYRAIQSFYEKSIETESSSLTGESYAGVYIPTLSVRIVEGNDTFPINFGGFAIGNGLLSYENNDNSMMFFARYHALLGEDLWDEMVERCCDGGIEDRFGCNFHENYTAQCEVSVLKALKILELDGLNLYNIYKPTATRNTSINARTLFDDMNRFRSLRREKGVGQTMDNSDSSERAYLNDPAVRAALHIPDTVQDWDRSSIFAYVRTVEYSDPYLKTLHDSGTVEERSMWYVNGQVAGYTKKLDLLDTVTIRGSGHMVGNVIFLESPACVGFSYDENGTCNTRDEDVAEQNYKALQHFYEKFPEYRDRELFITGESYGGIYIPTLCVRIVEGNDTYPINLGGFAIGNGLTSYKSNEDSMMFFGHYHALIGEECCGGVEDRFNCDFFLNMSGICEASWLKAVKILELDGINVYNIYSECEGLTSDDVSRETFDRINMFFNVNAPANNSREPTCTDSSNLRNYLNSPETREALHIPSFVQDWVICSNEVNLHYLRTVYNSQPYLRTLHDNGIRGVLYNGDVDMACNFLGNQWDIEGLEFDEIEERRMWYVNGQIAGYVQKFELLDFVTIRGSGHMVPSDKPAEALHMIAAFYFKFF</sequence>
<dbReference type="GO" id="GO:0004185">
    <property type="term" value="F:serine-type carboxypeptidase activity"/>
    <property type="evidence" value="ECO:0007669"/>
    <property type="project" value="UniProtKB-UniRule"/>
</dbReference>
<evidence type="ECO:0000256" key="3">
    <source>
        <dbReference type="ARBA" id="ARBA00022670"/>
    </source>
</evidence>
<comment type="caution">
    <text evidence="6">The sequence shown here is derived from an EMBL/GenBank/DDBJ whole genome shotgun (WGS) entry which is preliminary data.</text>
</comment>
<dbReference type="EMBL" id="SEYY01022586">
    <property type="protein sequence ID" value="KAB7495457.1"/>
    <property type="molecule type" value="Genomic_DNA"/>
</dbReference>
<evidence type="ECO:0000313" key="7">
    <source>
        <dbReference type="Proteomes" id="UP000326759"/>
    </source>
</evidence>
<dbReference type="InterPro" id="IPR001563">
    <property type="entry name" value="Peptidase_S10"/>
</dbReference>
<dbReference type="GO" id="GO:0031647">
    <property type="term" value="P:regulation of protein stability"/>
    <property type="evidence" value="ECO:0007669"/>
    <property type="project" value="UniProtKB-ARBA"/>
</dbReference>
<proteinExistence type="inferred from homology"/>
<dbReference type="AlphaFoldDB" id="A0A5N5SNC0"/>
<organism evidence="6 7">
    <name type="scientific">Armadillidium nasatum</name>
    <dbReference type="NCBI Taxonomy" id="96803"/>
    <lineage>
        <taxon>Eukaryota</taxon>
        <taxon>Metazoa</taxon>
        <taxon>Ecdysozoa</taxon>
        <taxon>Arthropoda</taxon>
        <taxon>Crustacea</taxon>
        <taxon>Multicrustacea</taxon>
        <taxon>Malacostraca</taxon>
        <taxon>Eumalacostraca</taxon>
        <taxon>Peracarida</taxon>
        <taxon>Isopoda</taxon>
        <taxon>Oniscidea</taxon>
        <taxon>Crinocheta</taxon>
        <taxon>Armadillidiidae</taxon>
        <taxon>Armadillidium</taxon>
    </lineage>
</organism>
<keyword evidence="4 5" id="KW-0378">Hydrolase</keyword>
<dbReference type="FunFam" id="3.40.50.1820:FF:000335">
    <property type="entry name" value="Carboxypeptidase"/>
    <property type="match status" value="1"/>
</dbReference>
<keyword evidence="3 5" id="KW-0645">Protease</keyword>
<dbReference type="GO" id="GO:1904715">
    <property type="term" value="P:negative regulation of chaperone-mediated autophagy"/>
    <property type="evidence" value="ECO:0007669"/>
    <property type="project" value="UniProtKB-ARBA"/>
</dbReference>
<comment type="similarity">
    <text evidence="1 5">Belongs to the peptidase S10 family.</text>
</comment>
<dbReference type="InterPro" id="IPR018202">
    <property type="entry name" value="Ser_caboxypep_ser_AS"/>
</dbReference>
<evidence type="ECO:0000256" key="1">
    <source>
        <dbReference type="ARBA" id="ARBA00009431"/>
    </source>
</evidence>
<dbReference type="OrthoDB" id="443318at2759"/>
<dbReference type="Proteomes" id="UP000326759">
    <property type="component" value="Unassembled WGS sequence"/>
</dbReference>
<reference evidence="6 7" key="1">
    <citation type="journal article" date="2019" name="PLoS Biol.">
        <title>Sex chromosomes control vertical transmission of feminizing Wolbachia symbionts in an isopod.</title>
        <authorList>
            <person name="Becking T."/>
            <person name="Chebbi M.A."/>
            <person name="Giraud I."/>
            <person name="Moumen B."/>
            <person name="Laverre T."/>
            <person name="Caubet Y."/>
            <person name="Peccoud J."/>
            <person name="Gilbert C."/>
            <person name="Cordaux R."/>
        </authorList>
    </citation>
    <scope>NUCLEOTIDE SEQUENCE [LARGE SCALE GENOMIC DNA]</scope>
    <source>
        <strain evidence="6">ANa2</strain>
        <tissue evidence="6">Whole body excluding digestive tract and cuticle</tissue>
    </source>
</reference>
<evidence type="ECO:0000313" key="6">
    <source>
        <dbReference type="EMBL" id="KAB7495457.1"/>
    </source>
</evidence>
<dbReference type="EC" id="3.4.16.-" evidence="5"/>
<dbReference type="GO" id="GO:0006508">
    <property type="term" value="P:proteolysis"/>
    <property type="evidence" value="ECO:0007669"/>
    <property type="project" value="UniProtKB-KW"/>
</dbReference>
<evidence type="ECO:0000256" key="2">
    <source>
        <dbReference type="ARBA" id="ARBA00022645"/>
    </source>
</evidence>
<dbReference type="SUPFAM" id="SSF53474">
    <property type="entry name" value="alpha/beta-Hydrolases"/>
    <property type="match status" value="3"/>
</dbReference>
<accession>A0A5N5SNC0</accession>
<dbReference type="InterPro" id="IPR033124">
    <property type="entry name" value="Ser_caboxypep_his_AS"/>
</dbReference>
<evidence type="ECO:0000256" key="5">
    <source>
        <dbReference type="RuleBase" id="RU361156"/>
    </source>
</evidence>
<dbReference type="PANTHER" id="PTHR11802:SF201">
    <property type="entry name" value="CARBOXYPEPTIDASE"/>
    <property type="match status" value="1"/>
</dbReference>
<gene>
    <name evidence="6" type="primary">KEX1</name>
    <name evidence="6" type="ORF">Anas_09956</name>
</gene>
<dbReference type="PROSITE" id="PS00131">
    <property type="entry name" value="CARBOXYPEPT_SER_SER"/>
    <property type="match status" value="2"/>
</dbReference>
<keyword evidence="7" id="KW-1185">Reference proteome</keyword>
<name>A0A5N5SNC0_9CRUS</name>